<evidence type="ECO:0000256" key="4">
    <source>
        <dbReference type="ARBA" id="ARBA00022989"/>
    </source>
</evidence>
<comment type="subcellular location">
    <subcellularLocation>
        <location evidence="1">Cell membrane</location>
        <topology evidence="1">Multi-pass membrane protein</topology>
    </subcellularLocation>
</comment>
<protein>
    <submittedName>
        <fullName evidence="7">Branched-chain amino acid ABC transporter permease</fullName>
    </submittedName>
</protein>
<gene>
    <name evidence="7" type="ORF">C0187_07105</name>
</gene>
<keyword evidence="5 6" id="KW-0472">Membrane</keyword>
<feature type="transmembrane region" description="Helical" evidence="6">
    <location>
        <begin position="6"/>
        <end position="23"/>
    </location>
</feature>
<name>A0A2J6WGC1_9BACT</name>
<dbReference type="AlphaFoldDB" id="A0A2J6WGC1"/>
<evidence type="ECO:0000313" key="8">
    <source>
        <dbReference type="Proteomes" id="UP000242881"/>
    </source>
</evidence>
<evidence type="ECO:0000256" key="1">
    <source>
        <dbReference type="ARBA" id="ARBA00004651"/>
    </source>
</evidence>
<accession>A0A2J6WGC1</accession>
<keyword evidence="2" id="KW-1003">Cell membrane</keyword>
<dbReference type="GO" id="GO:0005886">
    <property type="term" value="C:plasma membrane"/>
    <property type="evidence" value="ECO:0007669"/>
    <property type="project" value="UniProtKB-SubCell"/>
</dbReference>
<feature type="transmembrane region" description="Helical" evidence="6">
    <location>
        <begin position="281"/>
        <end position="303"/>
    </location>
</feature>
<evidence type="ECO:0000256" key="3">
    <source>
        <dbReference type="ARBA" id="ARBA00022692"/>
    </source>
</evidence>
<evidence type="ECO:0000256" key="2">
    <source>
        <dbReference type="ARBA" id="ARBA00022475"/>
    </source>
</evidence>
<proteinExistence type="predicted"/>
<feature type="transmembrane region" description="Helical" evidence="6">
    <location>
        <begin position="108"/>
        <end position="126"/>
    </location>
</feature>
<organism evidence="7 8">
    <name type="scientific">Calditerrivibrio nitroreducens</name>
    <dbReference type="NCBI Taxonomy" id="477976"/>
    <lineage>
        <taxon>Bacteria</taxon>
        <taxon>Pseudomonadati</taxon>
        <taxon>Deferribacterota</taxon>
        <taxon>Deferribacteres</taxon>
        <taxon>Deferribacterales</taxon>
        <taxon>Calditerrivibrionaceae</taxon>
    </lineage>
</organism>
<evidence type="ECO:0000256" key="5">
    <source>
        <dbReference type="ARBA" id="ARBA00023136"/>
    </source>
</evidence>
<sequence>MKKLNLFYLSFLAIVIVLFYIFVDNQFYKSILIYIMINAINASMLNILFGYTGVISLGQAAFYGIGAYTTGILTVHFGCNPLLTILIGILIASFVAFLVGYPTLKLHGHYLAMATLGFGMILYIFFNEFSNYTGGPSGLVGIPKLSLFGFGLDNEDKFYVFISIYFFIFSILLELFDKSYMSYKLKFIKESEFASKSFGVNVSRVKLIVFVLVAAVTSLTGSIFAFYSGFISPVSFNLKYSIDIFIMATVGGLGSIVGGTLGATMLTAFPELITNFEDYEMIIYGTLLLIIIMFFPQGIAGIFKKFWGRYVKS</sequence>
<dbReference type="EMBL" id="PNIN01000073">
    <property type="protein sequence ID" value="PMP69402.1"/>
    <property type="molecule type" value="Genomic_DNA"/>
</dbReference>
<dbReference type="Pfam" id="PF02653">
    <property type="entry name" value="BPD_transp_2"/>
    <property type="match status" value="1"/>
</dbReference>
<dbReference type="CDD" id="cd06581">
    <property type="entry name" value="TM_PBP1_LivM_like"/>
    <property type="match status" value="1"/>
</dbReference>
<dbReference type="Proteomes" id="UP000242881">
    <property type="component" value="Unassembled WGS sequence"/>
</dbReference>
<dbReference type="InterPro" id="IPR043428">
    <property type="entry name" value="LivM-like"/>
</dbReference>
<feature type="transmembrane region" description="Helical" evidence="6">
    <location>
        <begin position="244"/>
        <end position="269"/>
    </location>
</feature>
<comment type="caution">
    <text evidence="7">The sequence shown here is derived from an EMBL/GenBank/DDBJ whole genome shotgun (WGS) entry which is preliminary data.</text>
</comment>
<dbReference type="InterPro" id="IPR001851">
    <property type="entry name" value="ABC_transp_permease"/>
</dbReference>
<dbReference type="GO" id="GO:0015658">
    <property type="term" value="F:branched-chain amino acid transmembrane transporter activity"/>
    <property type="evidence" value="ECO:0007669"/>
    <property type="project" value="InterPro"/>
</dbReference>
<feature type="transmembrane region" description="Helical" evidence="6">
    <location>
        <begin position="158"/>
        <end position="176"/>
    </location>
</feature>
<feature type="transmembrane region" description="Helical" evidence="6">
    <location>
        <begin position="35"/>
        <end position="62"/>
    </location>
</feature>
<evidence type="ECO:0000256" key="6">
    <source>
        <dbReference type="SAM" id="Phobius"/>
    </source>
</evidence>
<keyword evidence="4 6" id="KW-1133">Transmembrane helix</keyword>
<dbReference type="PANTHER" id="PTHR30482">
    <property type="entry name" value="HIGH-AFFINITY BRANCHED-CHAIN AMINO ACID TRANSPORT SYSTEM PERMEASE"/>
    <property type="match status" value="1"/>
</dbReference>
<reference evidence="7 8" key="1">
    <citation type="submission" date="2018-01" db="EMBL/GenBank/DDBJ databases">
        <title>Metagenomic assembled genomes from two thermal pools in the Uzon Caldera, Kamchatka, Russia.</title>
        <authorList>
            <person name="Wilkins L."/>
            <person name="Ettinger C."/>
        </authorList>
    </citation>
    <scope>NUCLEOTIDE SEQUENCE [LARGE SCALE GENOMIC DNA]</scope>
    <source>
        <strain evidence="7">ZAV-05</strain>
    </source>
</reference>
<feature type="transmembrane region" description="Helical" evidence="6">
    <location>
        <begin position="82"/>
        <end position="101"/>
    </location>
</feature>
<feature type="transmembrane region" description="Helical" evidence="6">
    <location>
        <begin position="207"/>
        <end position="232"/>
    </location>
</feature>
<keyword evidence="3 6" id="KW-0812">Transmembrane</keyword>
<dbReference type="RefSeq" id="WP_424605513.1">
    <property type="nucleotide sequence ID" value="NZ_JBNAVA010000005.1"/>
</dbReference>
<dbReference type="PANTHER" id="PTHR30482:SF18">
    <property type="entry name" value="BRANCHED AMINO ACID TRANSPORT SYSTEM PERMEASE"/>
    <property type="match status" value="1"/>
</dbReference>
<evidence type="ECO:0000313" key="7">
    <source>
        <dbReference type="EMBL" id="PMP69402.1"/>
    </source>
</evidence>